<comment type="subcellular location">
    <subcellularLocation>
        <location evidence="6">Plastid</location>
        <location evidence="6">Chloroplast</location>
    </subcellularLocation>
</comment>
<feature type="binding site" evidence="6">
    <location>
        <begin position="30"/>
        <end position="35"/>
    </location>
    <ligand>
        <name>ATP</name>
        <dbReference type="ChEBI" id="CHEBI:30616"/>
    </ligand>
</feature>
<protein>
    <recommendedName>
        <fullName evidence="6">tRNA(Ile)-lysidine synthase, chloroplastic</fullName>
        <ecNumber evidence="6">6.3.4.19</ecNumber>
    </recommendedName>
    <alternativeName>
        <fullName evidence="6">tRNA(Ile)-2-lysyl-cytidine synthase</fullName>
    </alternativeName>
    <alternativeName>
        <fullName evidence="6">tRNA(Ile)-lysidine synthetase</fullName>
    </alternativeName>
</protein>
<dbReference type="GO" id="GO:0006400">
    <property type="term" value="P:tRNA modification"/>
    <property type="evidence" value="ECO:0007669"/>
    <property type="project" value="UniProtKB-UniRule"/>
</dbReference>
<dbReference type="NCBIfam" id="TIGR02432">
    <property type="entry name" value="lysidine_TilS_N"/>
    <property type="match status" value="1"/>
</dbReference>
<dbReference type="GO" id="GO:0032267">
    <property type="term" value="F:tRNA(Ile)-lysidine synthase activity"/>
    <property type="evidence" value="ECO:0007669"/>
    <property type="project" value="UniProtKB-EC"/>
</dbReference>
<accession>A0A345UAJ7</accession>
<dbReference type="InterPro" id="IPR012094">
    <property type="entry name" value="tRNA_Ile_lys_synt"/>
</dbReference>
<dbReference type="RefSeq" id="YP_009511606.1">
    <property type="nucleotide sequence ID" value="NC_039145.1"/>
</dbReference>
<dbReference type="GO" id="GO:0009507">
    <property type="term" value="C:chloroplast"/>
    <property type="evidence" value="ECO:0007669"/>
    <property type="project" value="UniProtKB-SubCell"/>
</dbReference>
<evidence type="ECO:0000313" key="8">
    <source>
        <dbReference type="EMBL" id="AXI97483.1"/>
    </source>
</evidence>
<dbReference type="EMBL" id="MH396016">
    <property type="protein sequence ID" value="AXI97483.1"/>
    <property type="molecule type" value="Genomic_DNA"/>
</dbReference>
<dbReference type="SUPFAM" id="SSF52402">
    <property type="entry name" value="Adenine nucleotide alpha hydrolases-like"/>
    <property type="match status" value="1"/>
</dbReference>
<feature type="domain" description="tRNA(Ile)-lysidine/2-thiocytidine synthase N-terminal" evidence="7">
    <location>
        <begin position="26"/>
        <end position="204"/>
    </location>
</feature>
<evidence type="ECO:0000256" key="6">
    <source>
        <dbReference type="HAMAP-Rule" id="MF_01161"/>
    </source>
</evidence>
<proteinExistence type="inferred from homology"/>
<keyword evidence="4 6" id="KW-0067">ATP-binding</keyword>
<gene>
    <name evidence="8" type="primary">ycf62</name>
    <name evidence="6" type="synonym">tilS</name>
</gene>
<evidence type="ECO:0000259" key="7">
    <source>
        <dbReference type="Pfam" id="PF01171"/>
    </source>
</evidence>
<dbReference type="InterPro" id="IPR014729">
    <property type="entry name" value="Rossmann-like_a/b/a_fold"/>
</dbReference>
<dbReference type="CDD" id="cd01992">
    <property type="entry name" value="TilS_N"/>
    <property type="match status" value="1"/>
</dbReference>
<dbReference type="GeneID" id="37624162"/>
<dbReference type="PANTHER" id="PTHR43033">
    <property type="entry name" value="TRNA(ILE)-LYSIDINE SYNTHASE-RELATED"/>
    <property type="match status" value="1"/>
</dbReference>
<dbReference type="GO" id="GO:0005524">
    <property type="term" value="F:ATP binding"/>
    <property type="evidence" value="ECO:0007669"/>
    <property type="project" value="UniProtKB-UniRule"/>
</dbReference>
<dbReference type="AlphaFoldDB" id="A0A345UAJ7"/>
<geneLocation type="chloroplast" evidence="8"/>
<dbReference type="InterPro" id="IPR012795">
    <property type="entry name" value="tRNA_Ile_lys_synt_N"/>
</dbReference>
<keyword evidence="1 6" id="KW-0436">Ligase</keyword>
<dbReference type="InterPro" id="IPR011063">
    <property type="entry name" value="TilS/TtcA_N"/>
</dbReference>
<reference evidence="8" key="1">
    <citation type="submission" date="2018-05" db="EMBL/GenBank/DDBJ databases">
        <title>Organellar genomes of Gracilariaceae.</title>
        <authorList>
            <person name="Iha C."/>
            <person name="Oliveira M.C."/>
        </authorList>
    </citation>
    <scope>NUCLEOTIDE SEQUENCE</scope>
</reference>
<evidence type="ECO:0000256" key="4">
    <source>
        <dbReference type="ARBA" id="ARBA00022840"/>
    </source>
</evidence>
<keyword evidence="8" id="KW-0934">Plastid</keyword>
<dbReference type="Pfam" id="PF01171">
    <property type="entry name" value="ATP_bind_3"/>
    <property type="match status" value="1"/>
</dbReference>
<keyword evidence="2 6" id="KW-0819">tRNA processing</keyword>
<dbReference type="HAMAP" id="MF_01161">
    <property type="entry name" value="tRNA_Ile_lys_synt"/>
    <property type="match status" value="1"/>
</dbReference>
<dbReference type="EC" id="6.3.4.19" evidence="6"/>
<dbReference type="Gene3D" id="3.40.50.620">
    <property type="entry name" value="HUPs"/>
    <property type="match status" value="1"/>
</dbReference>
<keyword evidence="8" id="KW-0150">Chloroplast</keyword>
<organism evidence="8">
    <name type="scientific">Melanthalia intermedia</name>
    <dbReference type="NCBI Taxonomy" id="172989"/>
    <lineage>
        <taxon>Eukaryota</taxon>
        <taxon>Rhodophyta</taxon>
        <taxon>Florideophyceae</taxon>
        <taxon>Rhodymeniophycidae</taxon>
        <taxon>Gracilariales</taxon>
        <taxon>Gracilariaceae</taxon>
        <taxon>Melanthalia</taxon>
    </lineage>
</organism>
<comment type="catalytic activity">
    <reaction evidence="5 6">
        <text>cytidine(34) in tRNA(Ile2) + L-lysine + ATP = lysidine(34) in tRNA(Ile2) + AMP + diphosphate + H(+)</text>
        <dbReference type="Rhea" id="RHEA:43744"/>
        <dbReference type="Rhea" id="RHEA-COMP:10625"/>
        <dbReference type="Rhea" id="RHEA-COMP:10670"/>
        <dbReference type="ChEBI" id="CHEBI:15378"/>
        <dbReference type="ChEBI" id="CHEBI:30616"/>
        <dbReference type="ChEBI" id="CHEBI:32551"/>
        <dbReference type="ChEBI" id="CHEBI:33019"/>
        <dbReference type="ChEBI" id="CHEBI:82748"/>
        <dbReference type="ChEBI" id="CHEBI:83665"/>
        <dbReference type="ChEBI" id="CHEBI:456215"/>
        <dbReference type="EC" id="6.3.4.19"/>
    </reaction>
</comment>
<dbReference type="PANTHER" id="PTHR43033:SF1">
    <property type="entry name" value="TRNA(ILE)-LYSIDINE SYNTHASE-RELATED"/>
    <property type="match status" value="1"/>
</dbReference>
<evidence type="ECO:0000256" key="2">
    <source>
        <dbReference type="ARBA" id="ARBA00022694"/>
    </source>
</evidence>
<keyword evidence="3 6" id="KW-0547">Nucleotide-binding</keyword>
<name>A0A345UAJ7_9FLOR</name>
<dbReference type="SUPFAM" id="SSF82829">
    <property type="entry name" value="MesJ substrate recognition domain-like"/>
    <property type="match status" value="1"/>
</dbReference>
<comment type="function">
    <text evidence="6">Ligates lysine onto the cytidine present at position 34 of the AUA codon-specific tRNA(Ile) that contains the anticodon CAU, in an ATP-dependent manner. Cytidine is converted to lysidine, thus changing the amino acid specificity of the tRNA from methionine to isoleucine.</text>
</comment>
<comment type="similarity">
    <text evidence="6">Belongs to the tRNA(Ile)-lysidine synthase family.</text>
</comment>
<evidence type="ECO:0000256" key="1">
    <source>
        <dbReference type="ARBA" id="ARBA00022598"/>
    </source>
</evidence>
<sequence>MTIYLNKKFENKILTWKNLYKKLSAIAAVSGGQDSMCLVKFTEELNKKNNYFKQVEYIYIDHQWRSDCEHHIKHLLNYLNRKDCKISVYQINNNYFSELTARRIRYHIIVNHALNNQQQIVLTGHNQTDQTETFFLNLIRGAGMEGITSLNFNRKLANHLTLLRPLIKFKRSDISWFYRRFCLPIWSDETNFKYKNSRNRIRNELLPYLSQYFGLQTDNNISHFLNSAFLDSEYIKQNSIKLYIISRHKNYIAINFWIIKSQHKALQTRVLQIFFYHHFNSPLSRKILNQIIKYVQTQNSRKKKKVILWRNLTINIEKNWLYVR</sequence>
<evidence type="ECO:0000256" key="5">
    <source>
        <dbReference type="ARBA" id="ARBA00048539"/>
    </source>
</evidence>
<evidence type="ECO:0000256" key="3">
    <source>
        <dbReference type="ARBA" id="ARBA00022741"/>
    </source>
</evidence>
<comment type="domain">
    <text evidence="6">The N-terminal region contains the highly conserved SGGXDS motif, predicted to be a P-loop motif involved in ATP binding.</text>
</comment>